<protein>
    <recommendedName>
        <fullName evidence="8">Nephrocystin 3-like N-terminal domain-containing protein</fullName>
    </recommendedName>
</protein>
<comment type="caution">
    <text evidence="9">The sequence shown here is derived from an EMBL/GenBank/DDBJ whole genome shotgun (WGS) entry which is preliminary data.</text>
</comment>
<evidence type="ECO:0000256" key="7">
    <source>
        <dbReference type="ARBA" id="ARBA00023136"/>
    </source>
</evidence>
<dbReference type="Pfam" id="PF24883">
    <property type="entry name" value="NPHP3_N"/>
    <property type="match status" value="1"/>
</dbReference>
<dbReference type="Proteomes" id="UP001283341">
    <property type="component" value="Unassembled WGS sequence"/>
</dbReference>
<evidence type="ECO:0000256" key="2">
    <source>
        <dbReference type="ARBA" id="ARBA00004240"/>
    </source>
</evidence>
<evidence type="ECO:0000259" key="8">
    <source>
        <dbReference type="Pfam" id="PF24883"/>
    </source>
</evidence>
<evidence type="ECO:0000313" key="9">
    <source>
        <dbReference type="EMBL" id="KAK3315094.1"/>
    </source>
</evidence>
<evidence type="ECO:0000313" key="10">
    <source>
        <dbReference type="Proteomes" id="UP001283341"/>
    </source>
</evidence>
<evidence type="ECO:0000256" key="1">
    <source>
        <dbReference type="ARBA" id="ARBA00004173"/>
    </source>
</evidence>
<dbReference type="SUPFAM" id="SSF52540">
    <property type="entry name" value="P-loop containing nucleoside triphosphate hydrolases"/>
    <property type="match status" value="1"/>
</dbReference>
<reference evidence="9" key="1">
    <citation type="journal article" date="2023" name="Mol. Phylogenet. Evol.">
        <title>Genome-scale phylogeny and comparative genomics of the fungal order Sordariales.</title>
        <authorList>
            <person name="Hensen N."/>
            <person name="Bonometti L."/>
            <person name="Westerberg I."/>
            <person name="Brannstrom I.O."/>
            <person name="Guillou S."/>
            <person name="Cros-Aarteil S."/>
            <person name="Calhoun S."/>
            <person name="Haridas S."/>
            <person name="Kuo A."/>
            <person name="Mondo S."/>
            <person name="Pangilinan J."/>
            <person name="Riley R."/>
            <person name="LaButti K."/>
            <person name="Andreopoulos B."/>
            <person name="Lipzen A."/>
            <person name="Chen C."/>
            <person name="Yan M."/>
            <person name="Daum C."/>
            <person name="Ng V."/>
            <person name="Clum A."/>
            <person name="Steindorff A."/>
            <person name="Ohm R.A."/>
            <person name="Martin F."/>
            <person name="Silar P."/>
            <person name="Natvig D.O."/>
            <person name="Lalanne C."/>
            <person name="Gautier V."/>
            <person name="Ament-Velasquez S.L."/>
            <person name="Kruys A."/>
            <person name="Hutchinson M.I."/>
            <person name="Powell A.J."/>
            <person name="Barry K."/>
            <person name="Miller A.N."/>
            <person name="Grigoriev I.V."/>
            <person name="Debuchy R."/>
            <person name="Gladieux P."/>
            <person name="Hiltunen Thoren M."/>
            <person name="Johannesson H."/>
        </authorList>
    </citation>
    <scope>NUCLEOTIDE SEQUENCE</scope>
    <source>
        <strain evidence="9">CBS 118394</strain>
    </source>
</reference>
<evidence type="ECO:0000256" key="6">
    <source>
        <dbReference type="ARBA" id="ARBA00023128"/>
    </source>
</evidence>
<dbReference type="SUPFAM" id="SSF53474">
    <property type="entry name" value="alpha/beta-Hydrolases"/>
    <property type="match status" value="1"/>
</dbReference>
<reference evidence="9" key="2">
    <citation type="submission" date="2023-06" db="EMBL/GenBank/DDBJ databases">
        <authorList>
            <consortium name="Lawrence Berkeley National Laboratory"/>
            <person name="Haridas S."/>
            <person name="Hensen N."/>
            <person name="Bonometti L."/>
            <person name="Westerberg I."/>
            <person name="Brannstrom I.O."/>
            <person name="Guillou S."/>
            <person name="Cros-Aarteil S."/>
            <person name="Calhoun S."/>
            <person name="Kuo A."/>
            <person name="Mondo S."/>
            <person name="Pangilinan J."/>
            <person name="Riley R."/>
            <person name="Labutti K."/>
            <person name="Andreopoulos B."/>
            <person name="Lipzen A."/>
            <person name="Chen C."/>
            <person name="Yanf M."/>
            <person name="Daum C."/>
            <person name="Ng V."/>
            <person name="Clum A."/>
            <person name="Steindorff A."/>
            <person name="Ohm R."/>
            <person name="Martin F."/>
            <person name="Silar P."/>
            <person name="Natvig D."/>
            <person name="Lalanne C."/>
            <person name="Gautier V."/>
            <person name="Ament-Velasquez S.L."/>
            <person name="Kruys A."/>
            <person name="Hutchinson M.I."/>
            <person name="Powell A.J."/>
            <person name="Barry K."/>
            <person name="Miller A.N."/>
            <person name="Grigoriev I.V."/>
            <person name="Debuchy R."/>
            <person name="Gladieux P."/>
            <person name="Thoren M.H."/>
            <person name="Johannesson H."/>
        </authorList>
    </citation>
    <scope>NUCLEOTIDE SEQUENCE</scope>
    <source>
        <strain evidence="9">CBS 118394</strain>
    </source>
</reference>
<sequence length="465" mass="51308">MDPVPEAVSVSAVWGGSAQVAGDQVSLPTKGPLGLTTVHVPGPDQPVVVADIVFVHSLNAGSESTWSKGNKPSNFWPREWLPGDQAFHDVRIHSFGYPSGISRESILNLTDFARSLLAAVHDSPAMNSGFARPPLIFVAHSMGGLVVKKAYILSHQDPEFKTIAERVCSIFFLATPHHGAAIAQTLARLAALVGARPFVDDLLPHSPTIQSINEDFPRTCDKIQLMSFYETKPMSVGVNKTLIVEKTSAVMNMSNGRRTLLNADDRNVAMYALPNDSSFVSVRNALATVVSSQRDSSLSSRKVAEQEDQAALNEFLSVSNAPEEDDIMTQDAARLPGSCEWFVNRDYYQAWRQAMDSRFLWLRGRPGAGKSVLARHIVNDLRDRGLDCCFFFQAGDLSRSTVNSFLRSTAWQMAMLHHGVLAKMKEYMAEGPVDKIDPNPVWRKVYLAGTLRVRLNRPQFWLSTP</sequence>
<evidence type="ECO:0000256" key="3">
    <source>
        <dbReference type="ARBA" id="ARBA00004370"/>
    </source>
</evidence>
<dbReference type="GO" id="GO:0005739">
    <property type="term" value="C:mitochondrion"/>
    <property type="evidence" value="ECO:0007669"/>
    <property type="project" value="UniProtKB-SubCell"/>
</dbReference>
<dbReference type="GO" id="GO:0005783">
    <property type="term" value="C:endoplasmic reticulum"/>
    <property type="evidence" value="ECO:0007669"/>
    <property type="project" value="UniProtKB-SubCell"/>
</dbReference>
<dbReference type="EMBL" id="JAUEDM010000006">
    <property type="protein sequence ID" value="KAK3315094.1"/>
    <property type="molecule type" value="Genomic_DNA"/>
</dbReference>
<feature type="domain" description="Nephrocystin 3-like N-terminal" evidence="8">
    <location>
        <begin position="337"/>
        <end position="461"/>
    </location>
</feature>
<dbReference type="InterPro" id="IPR056884">
    <property type="entry name" value="NPHP3-like_N"/>
</dbReference>
<dbReference type="Gene3D" id="3.40.50.1820">
    <property type="entry name" value="alpha/beta hydrolase"/>
    <property type="match status" value="1"/>
</dbReference>
<gene>
    <name evidence="9" type="ORF">B0H66DRAFT_606001</name>
</gene>
<comment type="subcellular location">
    <subcellularLocation>
        <location evidence="2">Endoplasmic reticulum</location>
    </subcellularLocation>
    <subcellularLocation>
        <location evidence="3">Membrane</location>
    </subcellularLocation>
    <subcellularLocation>
        <location evidence="1">Mitochondrion</location>
    </subcellularLocation>
</comment>
<keyword evidence="5" id="KW-0256">Endoplasmic reticulum</keyword>
<dbReference type="PANTHER" id="PTHR48182">
    <property type="entry name" value="PROTEIN SERAC1"/>
    <property type="match status" value="1"/>
</dbReference>
<dbReference type="InterPro" id="IPR027417">
    <property type="entry name" value="P-loop_NTPase"/>
</dbReference>
<dbReference type="InterPro" id="IPR029058">
    <property type="entry name" value="AB_hydrolase_fold"/>
</dbReference>
<organism evidence="9 10">
    <name type="scientific">Apodospora peruviana</name>
    <dbReference type="NCBI Taxonomy" id="516989"/>
    <lineage>
        <taxon>Eukaryota</taxon>
        <taxon>Fungi</taxon>
        <taxon>Dikarya</taxon>
        <taxon>Ascomycota</taxon>
        <taxon>Pezizomycotina</taxon>
        <taxon>Sordariomycetes</taxon>
        <taxon>Sordariomycetidae</taxon>
        <taxon>Sordariales</taxon>
        <taxon>Lasiosphaeriaceae</taxon>
        <taxon>Apodospora</taxon>
    </lineage>
</organism>
<dbReference type="PANTHER" id="PTHR48182:SF2">
    <property type="entry name" value="PROTEIN SERAC1"/>
    <property type="match status" value="1"/>
</dbReference>
<evidence type="ECO:0000256" key="5">
    <source>
        <dbReference type="ARBA" id="ARBA00022824"/>
    </source>
</evidence>
<keyword evidence="4" id="KW-0677">Repeat</keyword>
<evidence type="ECO:0000256" key="4">
    <source>
        <dbReference type="ARBA" id="ARBA00022737"/>
    </source>
</evidence>
<proteinExistence type="predicted"/>
<dbReference type="InterPro" id="IPR052374">
    <property type="entry name" value="SERAC1"/>
</dbReference>
<keyword evidence="6" id="KW-0496">Mitochondrion</keyword>
<name>A0AAE0M1Z6_9PEZI</name>
<dbReference type="Gene3D" id="3.40.50.300">
    <property type="entry name" value="P-loop containing nucleotide triphosphate hydrolases"/>
    <property type="match status" value="1"/>
</dbReference>
<dbReference type="GO" id="GO:0016020">
    <property type="term" value="C:membrane"/>
    <property type="evidence" value="ECO:0007669"/>
    <property type="project" value="UniProtKB-SubCell"/>
</dbReference>
<accession>A0AAE0M1Z6</accession>
<keyword evidence="7" id="KW-0472">Membrane</keyword>
<dbReference type="AlphaFoldDB" id="A0AAE0M1Z6"/>
<keyword evidence="10" id="KW-1185">Reference proteome</keyword>